<evidence type="ECO:0000313" key="2">
    <source>
        <dbReference type="EMBL" id="GGK66316.1"/>
    </source>
</evidence>
<evidence type="ECO:0000256" key="1">
    <source>
        <dbReference type="SAM" id="MobiDB-lite"/>
    </source>
</evidence>
<proteinExistence type="predicted"/>
<sequence length="875" mass="91182">MRSRPGGVLGETLARALPRWQTGEVVGLQPSGPAPGLPEAVRRHAPALRRTALMLTGQEAAADRLVVEVLRSAPASADRAQLVQLLTRAYLHRAPSWRRPELEAVAGLTDPDAGDVLASLRPRARAATVLRRAEGWPASRVADALHVDRTVVARMVPRSSGLEAALAALADRHSRPADEVVTTVLTELTSPSPGPGPDPLRDGGTPAAGPPAPLARARTEAARLAHRPWTWRVLAGAVALGLVVWASALGDPVPDLPAADADAGGRRLALVDGTSLPTAGGDLAERGWALGPDGAPPVDLEGLRLLQVVPVNLAQATAPLRVDTRPRSGEAVFAALWCDLPVDDPRLHPPAARLMTGGESAVLACAGTGGEPAVERLVPLPPGTGRGLSTVLVAWSGDVPTRGRALLATYTEVGAGPTPVDVARPARPVVGAGTLVLDGTSPAYQVQSRTVHHRRVRVGPDTTLTVWAGAAGGITVQVDDTVVTDDGEAAVVPLDGACEHEDSGGDGIPDGAAPQDPPPPDAWRTADPELRDGRWLVYRPGRARELLLPDRLRPAAGQSRVATVTVSTTLAARSWQVQVSGASLVQEDTLPLPVTDAPPDRDVPEWVGGHRLATAWQVPNDGVPHALADPGLRPGRRFILVGSPARPAPEGWGAVAPHVATTRGAAELSMVRSVPDAFDEGVWRPGEQLLRAGASTRNIRAGTGTGVVAVTVPAAPGPTPPSTLLAYEPVAHEDFDFAAAPPMGVFAAPGEPLPDPLAAAGGSTVVVGRWTAEDLDDEGRLRIEEDLSSRTWLRLSTEGRGRVRVLEGGRPAVWLPDGWWSSWTAAPVVTDLRVEGTRTAGVPGQPFELVVEGYEEGFAVEVRVRGGEDGAPGST</sequence>
<evidence type="ECO:0008006" key="4">
    <source>
        <dbReference type="Google" id="ProtNLM"/>
    </source>
</evidence>
<dbReference type="EMBL" id="BMLB01000003">
    <property type="protein sequence ID" value="GGK66316.1"/>
    <property type="molecule type" value="Genomic_DNA"/>
</dbReference>
<accession>A0ABQ2F6A8</accession>
<organism evidence="2 3">
    <name type="scientific">Ornithinimicrobium pekingense</name>
    <dbReference type="NCBI Taxonomy" id="384677"/>
    <lineage>
        <taxon>Bacteria</taxon>
        <taxon>Bacillati</taxon>
        <taxon>Actinomycetota</taxon>
        <taxon>Actinomycetes</taxon>
        <taxon>Micrococcales</taxon>
        <taxon>Ornithinimicrobiaceae</taxon>
        <taxon>Ornithinimicrobium</taxon>
    </lineage>
</organism>
<comment type="caution">
    <text evidence="2">The sequence shown here is derived from an EMBL/GenBank/DDBJ whole genome shotgun (WGS) entry which is preliminary data.</text>
</comment>
<protein>
    <recommendedName>
        <fullName evidence="4">DNA-directed RNA polymerase specialized sigma24 family protein</fullName>
    </recommendedName>
</protein>
<feature type="region of interest" description="Disordered" evidence="1">
    <location>
        <begin position="498"/>
        <end position="528"/>
    </location>
</feature>
<name>A0ABQ2F6A8_9MICO</name>
<keyword evidence="3" id="KW-1185">Reference proteome</keyword>
<feature type="region of interest" description="Disordered" evidence="1">
    <location>
        <begin position="186"/>
        <end position="215"/>
    </location>
</feature>
<dbReference type="Gene3D" id="1.20.140.160">
    <property type="match status" value="1"/>
</dbReference>
<dbReference type="Proteomes" id="UP000662111">
    <property type="component" value="Unassembled WGS sequence"/>
</dbReference>
<gene>
    <name evidence="2" type="ORF">GCM10011509_13260</name>
</gene>
<evidence type="ECO:0000313" key="3">
    <source>
        <dbReference type="Proteomes" id="UP000662111"/>
    </source>
</evidence>
<reference evidence="3" key="1">
    <citation type="journal article" date="2019" name="Int. J. Syst. Evol. Microbiol.">
        <title>The Global Catalogue of Microorganisms (GCM) 10K type strain sequencing project: providing services to taxonomists for standard genome sequencing and annotation.</title>
        <authorList>
            <consortium name="The Broad Institute Genomics Platform"/>
            <consortium name="The Broad Institute Genome Sequencing Center for Infectious Disease"/>
            <person name="Wu L."/>
            <person name="Ma J."/>
        </authorList>
    </citation>
    <scope>NUCLEOTIDE SEQUENCE [LARGE SCALE GENOMIC DNA]</scope>
    <source>
        <strain evidence="3">CGMCC 1.5362</strain>
    </source>
</reference>